<feature type="region of interest" description="Disordered" evidence="16">
    <location>
        <begin position="315"/>
        <end position="402"/>
    </location>
</feature>
<sequence>MELRVGNKYRLGRKIGSGSFGDIYLGANIATGEEVAIKLECVKTKHPQLHIESKFYKMMQGGVGIPSIKWCGAEGDYNVMVMELLGPSLEDLFNFCSRKFSLKTVLLLADQMISRIEYIHSKNFIHRDVKPDNFLMGLGKKGNLVYIIDFGLAKKYRDARTHQHIPYRENKNLTGTARYASINTHLGIEQSRRDDLESLGYVLMYFNLGSLPWQGLKAATKRQKYERISEKKMSTPIEVLCKGYPSEFSTYLNFCRSLRFDDKPDYSYLRQLFRNLFHRQGFSYDYVFDWNMLKFVSVSPLNVFWPHLGPSDCTPPRGSASRGLPSETGQTRPSPILPHESSSRVSNTSPRAISRAERERKVSMRLHRGAPANVSSSDLTARHDQSRISTSQVSVPFEHMGK</sequence>
<comment type="subcellular location">
    <subcellularLocation>
        <location evidence="1">Cytoplasm</location>
    </subcellularLocation>
</comment>
<accession>A0A674NHD3</accession>
<evidence type="ECO:0000256" key="5">
    <source>
        <dbReference type="ARBA" id="ARBA00022679"/>
    </source>
</evidence>
<reference evidence="18" key="3">
    <citation type="submission" date="2025-09" db="UniProtKB">
        <authorList>
            <consortium name="Ensembl"/>
        </authorList>
    </citation>
    <scope>IDENTIFICATION</scope>
</reference>
<dbReference type="InterPro" id="IPR017441">
    <property type="entry name" value="Protein_kinase_ATP_BS"/>
</dbReference>
<evidence type="ECO:0000256" key="4">
    <source>
        <dbReference type="ARBA" id="ARBA00022527"/>
    </source>
</evidence>
<keyword evidence="19" id="KW-1185">Reference proteome</keyword>
<dbReference type="Ensembl" id="ENSTRUT00000073233.1">
    <property type="protein sequence ID" value="ENSTRUP00000072676.1"/>
    <property type="gene ID" value="ENSTRUG00000010037.3"/>
</dbReference>
<keyword evidence="8 14" id="KW-0067">ATP-binding</keyword>
<evidence type="ECO:0000256" key="15">
    <source>
        <dbReference type="RuleBase" id="RU000304"/>
    </source>
</evidence>
<evidence type="ECO:0000256" key="13">
    <source>
        <dbReference type="ARBA" id="ARBA00062003"/>
    </source>
</evidence>
<keyword evidence="6 14" id="KW-0547">Nucleotide-binding</keyword>
<organism evidence="18 19">
    <name type="scientific">Takifugu rubripes</name>
    <name type="common">Japanese pufferfish</name>
    <name type="synonym">Fugu rubripes</name>
    <dbReference type="NCBI Taxonomy" id="31033"/>
    <lineage>
        <taxon>Eukaryota</taxon>
        <taxon>Metazoa</taxon>
        <taxon>Chordata</taxon>
        <taxon>Craniata</taxon>
        <taxon>Vertebrata</taxon>
        <taxon>Euteleostomi</taxon>
        <taxon>Actinopterygii</taxon>
        <taxon>Neopterygii</taxon>
        <taxon>Teleostei</taxon>
        <taxon>Neoteleostei</taxon>
        <taxon>Acanthomorphata</taxon>
        <taxon>Eupercaria</taxon>
        <taxon>Tetraodontiformes</taxon>
        <taxon>Tetradontoidea</taxon>
        <taxon>Tetraodontidae</taxon>
        <taxon>Takifugu</taxon>
    </lineage>
</organism>
<dbReference type="GO" id="GO:0005524">
    <property type="term" value="F:ATP binding"/>
    <property type="evidence" value="ECO:0007669"/>
    <property type="project" value="UniProtKB-UniRule"/>
</dbReference>
<keyword evidence="5" id="KW-0808">Transferase</keyword>
<dbReference type="PROSITE" id="PS50011">
    <property type="entry name" value="PROTEIN_KINASE_DOM"/>
    <property type="match status" value="1"/>
</dbReference>
<dbReference type="SUPFAM" id="SSF56112">
    <property type="entry name" value="Protein kinase-like (PK-like)"/>
    <property type="match status" value="1"/>
</dbReference>
<name>A0A674NHD3_TAKRU</name>
<gene>
    <name evidence="18" type="primary">LOC101067908</name>
</gene>
<dbReference type="FunFam" id="3.30.200.20:FF:000538">
    <property type="entry name" value="Putative Casein kinase I"/>
    <property type="match status" value="1"/>
</dbReference>
<evidence type="ECO:0000256" key="8">
    <source>
        <dbReference type="ARBA" id="ARBA00022840"/>
    </source>
</evidence>
<proteinExistence type="inferred from homology"/>
<reference evidence="18" key="2">
    <citation type="submission" date="2025-08" db="UniProtKB">
        <authorList>
            <consortium name="Ensembl"/>
        </authorList>
    </citation>
    <scope>IDENTIFICATION</scope>
</reference>
<dbReference type="SMART" id="SM00220">
    <property type="entry name" value="S_TKc"/>
    <property type="match status" value="1"/>
</dbReference>
<dbReference type="InterPro" id="IPR011009">
    <property type="entry name" value="Kinase-like_dom_sf"/>
</dbReference>
<dbReference type="InterPro" id="IPR008271">
    <property type="entry name" value="Ser/Thr_kinase_AS"/>
</dbReference>
<dbReference type="GeneTree" id="ENSGT00940000153536"/>
<reference evidence="18 19" key="1">
    <citation type="journal article" date="2011" name="Genome Biol. Evol.">
        <title>Integration of the genetic map and genome assembly of fugu facilitates insights into distinct features of genome evolution in teleosts and mammals.</title>
        <authorList>
            <person name="Kai W."/>
            <person name="Kikuchi K."/>
            <person name="Tohari S."/>
            <person name="Chew A.K."/>
            <person name="Tay A."/>
            <person name="Fujiwara A."/>
            <person name="Hosoya S."/>
            <person name="Suetake H."/>
            <person name="Naruse K."/>
            <person name="Brenner S."/>
            <person name="Suzuki Y."/>
            <person name="Venkatesh B."/>
        </authorList>
    </citation>
    <scope>NUCLEOTIDE SEQUENCE [LARGE SCALE GENOMIC DNA]</scope>
</reference>
<evidence type="ECO:0000256" key="6">
    <source>
        <dbReference type="ARBA" id="ARBA00022741"/>
    </source>
</evidence>
<evidence type="ECO:0000256" key="1">
    <source>
        <dbReference type="ARBA" id="ARBA00004496"/>
    </source>
</evidence>
<comment type="catalytic activity">
    <reaction evidence="10">
        <text>L-threonyl-[protein] + ATP = O-phospho-L-threonyl-[protein] + ADP + H(+)</text>
        <dbReference type="Rhea" id="RHEA:46608"/>
        <dbReference type="Rhea" id="RHEA-COMP:11060"/>
        <dbReference type="Rhea" id="RHEA-COMP:11605"/>
        <dbReference type="ChEBI" id="CHEBI:15378"/>
        <dbReference type="ChEBI" id="CHEBI:30013"/>
        <dbReference type="ChEBI" id="CHEBI:30616"/>
        <dbReference type="ChEBI" id="CHEBI:61977"/>
        <dbReference type="ChEBI" id="CHEBI:456216"/>
        <dbReference type="EC" id="2.7.11.1"/>
    </reaction>
</comment>
<dbReference type="Pfam" id="PF00069">
    <property type="entry name" value="Pkinase"/>
    <property type="match status" value="1"/>
</dbReference>
<evidence type="ECO:0000256" key="9">
    <source>
        <dbReference type="ARBA" id="ARBA00038349"/>
    </source>
</evidence>
<dbReference type="PROSITE" id="PS00108">
    <property type="entry name" value="PROTEIN_KINASE_ST"/>
    <property type="match status" value="1"/>
</dbReference>
<evidence type="ECO:0000313" key="18">
    <source>
        <dbReference type="Ensembl" id="ENSTRUP00000072676.1"/>
    </source>
</evidence>
<dbReference type="PROSITE" id="PS00107">
    <property type="entry name" value="PROTEIN_KINASE_ATP"/>
    <property type="match status" value="1"/>
</dbReference>
<dbReference type="GO" id="GO:0004674">
    <property type="term" value="F:protein serine/threonine kinase activity"/>
    <property type="evidence" value="ECO:0007669"/>
    <property type="project" value="UniProtKB-KW"/>
</dbReference>
<feature type="binding site" evidence="14">
    <location>
        <position position="38"/>
    </location>
    <ligand>
        <name>ATP</name>
        <dbReference type="ChEBI" id="CHEBI:30616"/>
    </ligand>
</feature>
<evidence type="ECO:0000256" key="2">
    <source>
        <dbReference type="ARBA" id="ARBA00012513"/>
    </source>
</evidence>
<evidence type="ECO:0000256" key="3">
    <source>
        <dbReference type="ARBA" id="ARBA00022490"/>
    </source>
</evidence>
<comment type="similarity">
    <text evidence="9 15">Belongs to the protein kinase superfamily.</text>
</comment>
<dbReference type="AlphaFoldDB" id="A0A674NHD3"/>
<keyword evidence="7" id="KW-0418">Kinase</keyword>
<dbReference type="FunFam" id="1.10.510.10:FF:000194">
    <property type="entry name" value="Casein kinase I isoform delta"/>
    <property type="match status" value="1"/>
</dbReference>
<feature type="domain" description="Protein kinase" evidence="17">
    <location>
        <begin position="9"/>
        <end position="277"/>
    </location>
</feature>
<evidence type="ECO:0000259" key="17">
    <source>
        <dbReference type="PROSITE" id="PS50011"/>
    </source>
</evidence>
<keyword evidence="4 15" id="KW-0723">Serine/threonine-protein kinase</keyword>
<evidence type="ECO:0000313" key="19">
    <source>
        <dbReference type="Proteomes" id="UP000005226"/>
    </source>
</evidence>
<evidence type="ECO:0000256" key="11">
    <source>
        <dbReference type="ARBA" id="ARBA00048679"/>
    </source>
</evidence>
<dbReference type="InterPro" id="IPR050235">
    <property type="entry name" value="CK1_Ser-Thr_kinase"/>
</dbReference>
<dbReference type="Gene3D" id="1.10.510.10">
    <property type="entry name" value="Transferase(Phosphotransferase) domain 1"/>
    <property type="match status" value="1"/>
</dbReference>
<evidence type="ECO:0000256" key="12">
    <source>
        <dbReference type="ARBA" id="ARBA00058006"/>
    </source>
</evidence>
<evidence type="ECO:0000256" key="7">
    <source>
        <dbReference type="ARBA" id="ARBA00022777"/>
    </source>
</evidence>
<evidence type="ECO:0000256" key="10">
    <source>
        <dbReference type="ARBA" id="ARBA00047899"/>
    </source>
</evidence>
<dbReference type="CDD" id="cd14125">
    <property type="entry name" value="STKc_CK1_delta_epsilon"/>
    <property type="match status" value="1"/>
</dbReference>
<evidence type="ECO:0000256" key="14">
    <source>
        <dbReference type="PROSITE-ProRule" id="PRU10141"/>
    </source>
</evidence>
<evidence type="ECO:0000256" key="16">
    <source>
        <dbReference type="SAM" id="MobiDB-lite"/>
    </source>
</evidence>
<dbReference type="PANTHER" id="PTHR11909">
    <property type="entry name" value="CASEIN KINASE-RELATED"/>
    <property type="match status" value="1"/>
</dbReference>
<protein>
    <recommendedName>
        <fullName evidence="2">non-specific serine/threonine protein kinase</fullName>
        <ecNumber evidence="2">2.7.11.1</ecNumber>
    </recommendedName>
</protein>
<dbReference type="EC" id="2.7.11.1" evidence="2"/>
<dbReference type="InterPro" id="IPR000719">
    <property type="entry name" value="Prot_kinase_dom"/>
</dbReference>
<dbReference type="GO" id="GO:0005737">
    <property type="term" value="C:cytoplasm"/>
    <property type="evidence" value="ECO:0007669"/>
    <property type="project" value="UniProtKB-SubCell"/>
</dbReference>
<comment type="catalytic activity">
    <reaction evidence="11">
        <text>L-seryl-[protein] + ATP = O-phospho-L-seryl-[protein] + ADP + H(+)</text>
        <dbReference type="Rhea" id="RHEA:17989"/>
        <dbReference type="Rhea" id="RHEA-COMP:9863"/>
        <dbReference type="Rhea" id="RHEA-COMP:11604"/>
        <dbReference type="ChEBI" id="CHEBI:15378"/>
        <dbReference type="ChEBI" id="CHEBI:29999"/>
        <dbReference type="ChEBI" id="CHEBI:30616"/>
        <dbReference type="ChEBI" id="CHEBI:83421"/>
        <dbReference type="ChEBI" id="CHEBI:456216"/>
        <dbReference type="EC" id="2.7.11.1"/>
    </reaction>
</comment>
<comment type="function">
    <text evidence="12">Casein kinases are operationally defined by their preferential utilization of acidic proteins such as caseins as substrates. Central component of the circadian clock. May act as a negative regulator of circadian rhythmicity by phosphorylating per1 and per2, which may lead to their degradation. Participates in wnt signaling.</text>
</comment>
<comment type="subunit">
    <text evidence="13">Monomer. Interacts with per1 and per2. Component of the circadian core oscillator.</text>
</comment>
<keyword evidence="3" id="KW-0963">Cytoplasm</keyword>
<dbReference type="Proteomes" id="UP000005226">
    <property type="component" value="Chromosome 5"/>
</dbReference>